<evidence type="ECO:0000313" key="2">
    <source>
        <dbReference type="Proteomes" id="UP000515162"/>
    </source>
</evidence>
<reference evidence="3" key="1">
    <citation type="submission" date="2025-08" db="UniProtKB">
        <authorList>
            <consortium name="RefSeq"/>
        </authorList>
    </citation>
    <scope>IDENTIFICATION</scope>
    <source>
        <strain evidence="3">Mau12</strain>
        <tissue evidence="3">Whole Body</tissue>
    </source>
</reference>
<feature type="region of interest" description="Disordered" evidence="1">
    <location>
        <begin position="62"/>
        <end position="103"/>
    </location>
</feature>
<dbReference type="AlphaFoldDB" id="A0A6P8KKY8"/>
<dbReference type="Proteomes" id="UP000515162">
    <property type="component" value="Chromosome X"/>
</dbReference>
<accession>A0A6P8KKY8</accession>
<evidence type="ECO:0000313" key="3">
    <source>
        <dbReference type="RefSeq" id="XP_033169733.1"/>
    </source>
</evidence>
<name>A0A6P8KKY8_DROMA</name>
<organism evidence="2 3">
    <name type="scientific">Drosophila mauritiana</name>
    <name type="common">Fruit fly</name>
    <dbReference type="NCBI Taxonomy" id="7226"/>
    <lineage>
        <taxon>Eukaryota</taxon>
        <taxon>Metazoa</taxon>
        <taxon>Ecdysozoa</taxon>
        <taxon>Arthropoda</taxon>
        <taxon>Hexapoda</taxon>
        <taxon>Insecta</taxon>
        <taxon>Pterygota</taxon>
        <taxon>Neoptera</taxon>
        <taxon>Endopterygota</taxon>
        <taxon>Diptera</taxon>
        <taxon>Brachycera</taxon>
        <taxon>Muscomorpha</taxon>
        <taxon>Ephydroidea</taxon>
        <taxon>Drosophilidae</taxon>
        <taxon>Drosophila</taxon>
        <taxon>Sophophora</taxon>
    </lineage>
</organism>
<gene>
    <name evidence="3" type="primary">LOC117147079</name>
</gene>
<sequence>MTSWRNRKRLWKKILARLAHQLPASPSESNEVLKRSNLSWKDKYFNQVRAAAVRAKARAQEAKNKPTVDANAAAVNVPKPEEIPRRITRSMTKKLPLDKPEHV</sequence>
<evidence type="ECO:0000256" key="1">
    <source>
        <dbReference type="SAM" id="MobiDB-lite"/>
    </source>
</evidence>
<keyword evidence="2" id="KW-1185">Reference proteome</keyword>
<dbReference type="RefSeq" id="XP_033169733.1">
    <property type="nucleotide sequence ID" value="XM_033313842.1"/>
</dbReference>
<protein>
    <submittedName>
        <fullName evidence="3">Uncharacterized protein LOC117147079</fullName>
    </submittedName>
</protein>
<proteinExistence type="predicted"/>
<dbReference type="GeneID" id="117147079"/>